<dbReference type="Gene3D" id="3.40.50.450">
    <property type="match status" value="1"/>
</dbReference>
<sequence length="164" mass="17767">MYIYLAHPIDFAGEHKTAVDEAVSEARGALLSAGATAVYTPATAWTVNPTQMHSKIQEINMCALLRADAVLFIYPEGIPSIGVPFEMGVAYGSEIPSVMVRGRSTSQVKKMRATSAMLAFLDTPIYGYDDLPAAATRTVTLAIYRQQISDAKKNHGDINERTGK</sequence>
<evidence type="ECO:0000313" key="1">
    <source>
        <dbReference type="EMBL" id="CAB4149031.1"/>
    </source>
</evidence>
<reference evidence="1" key="1">
    <citation type="submission" date="2020-04" db="EMBL/GenBank/DDBJ databases">
        <authorList>
            <person name="Chiriac C."/>
            <person name="Salcher M."/>
            <person name="Ghai R."/>
            <person name="Kavagutti S V."/>
        </authorList>
    </citation>
    <scope>NUCLEOTIDE SEQUENCE</scope>
</reference>
<dbReference type="SUPFAM" id="SSF52309">
    <property type="entry name" value="N-(deoxy)ribosyltransferase-like"/>
    <property type="match status" value="1"/>
</dbReference>
<dbReference type="EMBL" id="LR796498">
    <property type="protein sequence ID" value="CAB4149031.1"/>
    <property type="molecule type" value="Genomic_DNA"/>
</dbReference>
<dbReference type="InterPro" id="IPR007710">
    <property type="entry name" value="Nucleoside_deoxyribTrfase"/>
</dbReference>
<dbReference type="Pfam" id="PF05014">
    <property type="entry name" value="Nuc_deoxyrib_tr"/>
    <property type="match status" value="1"/>
</dbReference>
<protein>
    <submittedName>
        <fullName evidence="1">Nucleoside 2-deoxyribosyltransferase</fullName>
    </submittedName>
</protein>
<gene>
    <name evidence="1" type="ORF">UFOVP526_40</name>
</gene>
<organism evidence="1">
    <name type="scientific">uncultured Caudovirales phage</name>
    <dbReference type="NCBI Taxonomy" id="2100421"/>
    <lineage>
        <taxon>Viruses</taxon>
        <taxon>Duplodnaviria</taxon>
        <taxon>Heunggongvirae</taxon>
        <taxon>Uroviricota</taxon>
        <taxon>Caudoviricetes</taxon>
        <taxon>Peduoviridae</taxon>
        <taxon>Maltschvirus</taxon>
        <taxon>Maltschvirus maltsch</taxon>
    </lineage>
</organism>
<accession>A0A6J5MSR9</accession>
<name>A0A6J5MSR9_9CAUD</name>
<proteinExistence type="predicted"/>
<dbReference type="GO" id="GO:0016740">
    <property type="term" value="F:transferase activity"/>
    <property type="evidence" value="ECO:0007669"/>
    <property type="project" value="UniProtKB-KW"/>
</dbReference>
<keyword evidence="1" id="KW-0808">Transferase</keyword>